<dbReference type="Gene3D" id="3.40.366.10">
    <property type="entry name" value="Malonyl-Coenzyme A Acyl Carrier Protein, domain 2"/>
    <property type="match status" value="1"/>
</dbReference>
<dbReference type="EC" id="2.3.1.39" evidence="1"/>
<dbReference type="InterPro" id="IPR016035">
    <property type="entry name" value="Acyl_Trfase/lysoPLipase"/>
</dbReference>
<dbReference type="AlphaFoldDB" id="A0A9E2F1X2"/>
<dbReference type="Gene3D" id="3.30.70.250">
    <property type="entry name" value="Malonyl-CoA ACP transacylase, ACP-binding"/>
    <property type="match status" value="1"/>
</dbReference>
<dbReference type="GO" id="GO:0004314">
    <property type="term" value="F:[acyl-carrier-protein] S-malonyltransferase activity"/>
    <property type="evidence" value="ECO:0007669"/>
    <property type="project" value="UniProtKB-EC"/>
</dbReference>
<feature type="active site" evidence="2">
    <location>
        <position position="195"/>
    </location>
</feature>
<dbReference type="InterPro" id="IPR014043">
    <property type="entry name" value="Acyl_transferase_dom"/>
</dbReference>
<evidence type="ECO:0000313" key="5">
    <source>
        <dbReference type="Proteomes" id="UP000811545"/>
    </source>
</evidence>
<comment type="caution">
    <text evidence="4">The sequence shown here is derived from an EMBL/GenBank/DDBJ whole genome shotgun (WGS) entry which is preliminary data.</text>
</comment>
<keyword evidence="1 4" id="KW-0808">Transferase</keyword>
<dbReference type="GO" id="GO:0006633">
    <property type="term" value="P:fatty acid biosynthetic process"/>
    <property type="evidence" value="ECO:0007669"/>
    <property type="project" value="TreeGrafter"/>
</dbReference>
<feature type="domain" description="Malonyl-CoA:ACP transacylase (MAT)" evidence="3">
    <location>
        <begin position="6"/>
        <end position="302"/>
    </location>
</feature>
<sequence length="306" mass="33857">MMLTLLFPGQGSQYPGMHQKWLEYKSFSSTLEEASDHLKLNLSSLLEEGSSEQLQQTSLTQPLILTVSYGILRVLKAEGVKEGAVLGHSLGSYTAMVASGAISFKDGLSITRKRGEMVEELLGRDFEGGLVAVMGLEEVSVREILNSHPLLDITNVNAQDQVVVGGKEEDITCLMVELKEKRIRAVKLPVSHPFHTRYLKKMVPLFAEFLTGFSFHTPAVYYISPSLAQVLTEGETIKKVLTQELTTPVRFTDSLRKVRELGANCFLEVGPRDVLSRLTKRVLPEVRAFSIDVEGLEVLGRLGHVS</sequence>
<comment type="similarity">
    <text evidence="1">Belongs to the fabD family.</text>
</comment>
<dbReference type="PIRSF" id="PIRSF000446">
    <property type="entry name" value="Mct"/>
    <property type="match status" value="1"/>
</dbReference>
<dbReference type="Pfam" id="PF00698">
    <property type="entry name" value="Acyl_transf_1"/>
    <property type="match status" value="1"/>
</dbReference>
<dbReference type="PANTHER" id="PTHR42681">
    <property type="entry name" value="MALONYL-COA-ACYL CARRIER PROTEIN TRANSACYLASE, MITOCHONDRIAL"/>
    <property type="match status" value="1"/>
</dbReference>
<protein>
    <recommendedName>
        <fullName evidence="1">Malonyl CoA-acyl carrier protein transacylase</fullName>
        <ecNumber evidence="1">2.3.1.39</ecNumber>
    </recommendedName>
</protein>
<evidence type="ECO:0000256" key="1">
    <source>
        <dbReference type="PIRNR" id="PIRNR000446"/>
    </source>
</evidence>
<dbReference type="SUPFAM" id="SSF52151">
    <property type="entry name" value="FabD/lysophospholipase-like"/>
    <property type="match status" value="1"/>
</dbReference>
<dbReference type="InterPro" id="IPR050858">
    <property type="entry name" value="Mal-CoA-ACP_Trans/PKS_FabD"/>
</dbReference>
<dbReference type="InterPro" id="IPR024925">
    <property type="entry name" value="Malonyl_CoA-ACP_transAc"/>
</dbReference>
<dbReference type="EMBL" id="QLTW01000049">
    <property type="protein sequence ID" value="MBT9145107.1"/>
    <property type="molecule type" value="Genomic_DNA"/>
</dbReference>
<comment type="catalytic activity">
    <reaction evidence="1">
        <text>holo-[ACP] + malonyl-CoA = malonyl-[ACP] + CoA</text>
        <dbReference type="Rhea" id="RHEA:41792"/>
        <dbReference type="Rhea" id="RHEA-COMP:9623"/>
        <dbReference type="Rhea" id="RHEA-COMP:9685"/>
        <dbReference type="ChEBI" id="CHEBI:57287"/>
        <dbReference type="ChEBI" id="CHEBI:57384"/>
        <dbReference type="ChEBI" id="CHEBI:64479"/>
        <dbReference type="ChEBI" id="CHEBI:78449"/>
        <dbReference type="EC" id="2.3.1.39"/>
    </reaction>
</comment>
<dbReference type="InterPro" id="IPR001227">
    <property type="entry name" value="Ac_transferase_dom_sf"/>
</dbReference>
<reference evidence="4 5" key="1">
    <citation type="journal article" date="2021" name="bioRxiv">
        <title>Unique metabolic strategies in Hadean analogues reveal hints for primordial physiology.</title>
        <authorList>
            <person name="Nobu M.K."/>
            <person name="Nakai R."/>
            <person name="Tamazawa S."/>
            <person name="Mori H."/>
            <person name="Toyoda A."/>
            <person name="Ijiri A."/>
            <person name="Suzuki S."/>
            <person name="Kurokawa K."/>
            <person name="Kamagata Y."/>
            <person name="Tamaki H."/>
        </authorList>
    </citation>
    <scope>NUCLEOTIDE SEQUENCE [LARGE SCALE GENOMIC DNA]</scope>
    <source>
        <strain evidence="4">BS525</strain>
    </source>
</reference>
<dbReference type="InterPro" id="IPR016036">
    <property type="entry name" value="Malonyl_transacylase_ACP-bd"/>
</dbReference>
<dbReference type="PANTHER" id="PTHR42681:SF6">
    <property type="entry name" value="BLL0263 PROTEIN"/>
    <property type="match status" value="1"/>
</dbReference>
<gene>
    <name evidence="4" type="primary">pksC</name>
    <name evidence="4" type="ORF">DDT42_00977</name>
</gene>
<feature type="active site" evidence="2">
    <location>
        <position position="89"/>
    </location>
</feature>
<dbReference type="Proteomes" id="UP000811545">
    <property type="component" value="Unassembled WGS sequence"/>
</dbReference>
<keyword evidence="1 4" id="KW-0012">Acyltransferase</keyword>
<evidence type="ECO:0000313" key="4">
    <source>
        <dbReference type="EMBL" id="MBT9145107.1"/>
    </source>
</evidence>
<dbReference type="GO" id="GO:0005829">
    <property type="term" value="C:cytosol"/>
    <property type="evidence" value="ECO:0007669"/>
    <property type="project" value="TreeGrafter"/>
</dbReference>
<name>A0A9E2F1X2_PSYF1</name>
<dbReference type="SMART" id="SM00827">
    <property type="entry name" value="PKS_AT"/>
    <property type="match status" value="1"/>
</dbReference>
<dbReference type="SUPFAM" id="SSF55048">
    <property type="entry name" value="Probable ACP-binding domain of malonyl-CoA ACP transacylase"/>
    <property type="match status" value="1"/>
</dbReference>
<evidence type="ECO:0000256" key="2">
    <source>
        <dbReference type="PIRSR" id="PIRSR000446-1"/>
    </source>
</evidence>
<accession>A0A9E2F1X2</accession>
<proteinExistence type="inferred from homology"/>
<organism evidence="4 5">
    <name type="scientific">Psychracetigena formicireducens</name>
    <dbReference type="NCBI Taxonomy" id="2986056"/>
    <lineage>
        <taxon>Bacteria</taxon>
        <taxon>Bacillati</taxon>
        <taxon>Candidatus Lithacetigenota</taxon>
        <taxon>Candidatus Psychracetigena</taxon>
    </lineage>
</organism>
<evidence type="ECO:0000259" key="3">
    <source>
        <dbReference type="SMART" id="SM00827"/>
    </source>
</evidence>